<evidence type="ECO:0000313" key="1">
    <source>
        <dbReference type="EMBL" id="CAE8618621.1"/>
    </source>
</evidence>
<gene>
    <name evidence="1" type="ORF">PGLA1383_LOCUS36232</name>
</gene>
<feature type="non-terminal residue" evidence="1">
    <location>
        <position position="98"/>
    </location>
</feature>
<sequence length="98" mass="10938">AGAPPGDREWVQGWQGWRQRLLEGHGSRPLSYRRHVLDGSGRRETHWCSLGDFLALLEPPAAGSSRRPPEPGLLAMDECVVSDDRSLWPVPLPAFLQE</sequence>
<protein>
    <submittedName>
        <fullName evidence="1">Uncharacterized protein</fullName>
    </submittedName>
</protein>
<dbReference type="AlphaFoldDB" id="A0A813G2P7"/>
<feature type="non-terminal residue" evidence="1">
    <location>
        <position position="1"/>
    </location>
</feature>
<name>A0A813G2P7_POLGL</name>
<proteinExistence type="predicted"/>
<reference evidence="1" key="1">
    <citation type="submission" date="2021-02" db="EMBL/GenBank/DDBJ databases">
        <authorList>
            <person name="Dougan E. K."/>
            <person name="Rhodes N."/>
            <person name="Thang M."/>
            <person name="Chan C."/>
        </authorList>
    </citation>
    <scope>NUCLEOTIDE SEQUENCE</scope>
</reference>
<organism evidence="1 2">
    <name type="scientific">Polarella glacialis</name>
    <name type="common">Dinoflagellate</name>
    <dbReference type="NCBI Taxonomy" id="89957"/>
    <lineage>
        <taxon>Eukaryota</taxon>
        <taxon>Sar</taxon>
        <taxon>Alveolata</taxon>
        <taxon>Dinophyceae</taxon>
        <taxon>Suessiales</taxon>
        <taxon>Suessiaceae</taxon>
        <taxon>Polarella</taxon>
    </lineage>
</organism>
<accession>A0A813G2P7</accession>
<evidence type="ECO:0000313" key="2">
    <source>
        <dbReference type="Proteomes" id="UP000654075"/>
    </source>
</evidence>
<dbReference type="EMBL" id="CAJNNV010026607">
    <property type="protein sequence ID" value="CAE8618621.1"/>
    <property type="molecule type" value="Genomic_DNA"/>
</dbReference>
<comment type="caution">
    <text evidence="1">The sequence shown here is derived from an EMBL/GenBank/DDBJ whole genome shotgun (WGS) entry which is preliminary data.</text>
</comment>
<dbReference type="Proteomes" id="UP000654075">
    <property type="component" value="Unassembled WGS sequence"/>
</dbReference>
<keyword evidence="2" id="KW-1185">Reference proteome</keyword>